<proteinExistence type="predicted"/>
<name>A0A3Q3EH77_9LABR</name>
<reference evidence="1" key="2">
    <citation type="submission" date="2025-09" db="UniProtKB">
        <authorList>
            <consortium name="Ensembl"/>
        </authorList>
    </citation>
    <scope>IDENTIFICATION</scope>
</reference>
<evidence type="ECO:0000313" key="2">
    <source>
        <dbReference type="Proteomes" id="UP000261660"/>
    </source>
</evidence>
<dbReference type="Ensembl" id="ENSLBET00000006903.1">
    <property type="protein sequence ID" value="ENSLBEP00000006569.1"/>
    <property type="gene ID" value="ENSLBEG00000005079.1"/>
</dbReference>
<dbReference type="Proteomes" id="UP000261660">
    <property type="component" value="Unplaced"/>
</dbReference>
<dbReference type="GeneTree" id="ENSGT00940000177141"/>
<evidence type="ECO:0000313" key="1">
    <source>
        <dbReference type="Ensembl" id="ENSLBEP00000006569.1"/>
    </source>
</evidence>
<sequence length="143" mass="15844">MSSAFTNTNSLLTVTPFPLEVHVAPFTIIQPLVTGFQLDAARPHIHDQVKKSIQQLYGKEVCPGLLVRWRSLKTAVAEQKKPAGLCGAEVKRYGTRLLCVPPGQCQVGRRLVEGNRFLGFHILAAEFQVTMDTDLRVSLFSQP</sequence>
<dbReference type="InParanoid" id="A0A3Q3EH77"/>
<reference evidence="1" key="1">
    <citation type="submission" date="2025-08" db="UniProtKB">
        <authorList>
            <consortium name="Ensembl"/>
        </authorList>
    </citation>
    <scope>IDENTIFICATION</scope>
</reference>
<keyword evidence="2" id="KW-1185">Reference proteome</keyword>
<organism evidence="1 2">
    <name type="scientific">Labrus bergylta</name>
    <name type="common">ballan wrasse</name>
    <dbReference type="NCBI Taxonomy" id="56723"/>
    <lineage>
        <taxon>Eukaryota</taxon>
        <taxon>Metazoa</taxon>
        <taxon>Chordata</taxon>
        <taxon>Craniata</taxon>
        <taxon>Vertebrata</taxon>
        <taxon>Euteleostomi</taxon>
        <taxon>Actinopterygii</taxon>
        <taxon>Neopterygii</taxon>
        <taxon>Teleostei</taxon>
        <taxon>Neoteleostei</taxon>
        <taxon>Acanthomorphata</taxon>
        <taxon>Eupercaria</taxon>
        <taxon>Labriformes</taxon>
        <taxon>Labridae</taxon>
        <taxon>Labrus</taxon>
    </lineage>
</organism>
<protein>
    <submittedName>
        <fullName evidence="1">Uncharacterized protein</fullName>
    </submittedName>
</protein>
<dbReference type="AlphaFoldDB" id="A0A3Q3EH77"/>
<accession>A0A3Q3EH77</accession>